<proteinExistence type="predicted"/>
<organism evidence="1 2">
    <name type="scientific">Halalkalibacter okhensis</name>
    <dbReference type="NCBI Taxonomy" id="333138"/>
    <lineage>
        <taxon>Bacteria</taxon>
        <taxon>Bacillati</taxon>
        <taxon>Bacillota</taxon>
        <taxon>Bacilli</taxon>
        <taxon>Bacillales</taxon>
        <taxon>Bacillaceae</taxon>
        <taxon>Halalkalibacter</taxon>
    </lineage>
</organism>
<dbReference type="Proteomes" id="UP000030832">
    <property type="component" value="Unassembled WGS sequence"/>
</dbReference>
<dbReference type="AlphaFoldDB" id="A0A0B0IFS6"/>
<evidence type="ECO:0000313" key="2">
    <source>
        <dbReference type="Proteomes" id="UP000030832"/>
    </source>
</evidence>
<sequence>MEEKEIKLTFIFSCTYTKLSQELNRNVLPFKSKGDHCLPDFFVYVHAINHIKEMKQNNII</sequence>
<protein>
    <submittedName>
        <fullName evidence="1">Uncharacterized protein</fullName>
    </submittedName>
</protein>
<comment type="caution">
    <text evidence="1">The sequence shown here is derived from an EMBL/GenBank/DDBJ whole genome shotgun (WGS) entry which is preliminary data.</text>
</comment>
<keyword evidence="2" id="KW-1185">Reference proteome</keyword>
<dbReference type="STRING" id="333138.LQ50_04120"/>
<evidence type="ECO:0000313" key="1">
    <source>
        <dbReference type="EMBL" id="KHF41423.1"/>
    </source>
</evidence>
<dbReference type="EMBL" id="JRJU01000003">
    <property type="protein sequence ID" value="KHF41423.1"/>
    <property type="molecule type" value="Genomic_DNA"/>
</dbReference>
<gene>
    <name evidence="1" type="ORF">LQ50_04120</name>
</gene>
<accession>A0A0B0IFS6</accession>
<reference evidence="1 2" key="1">
    <citation type="submission" date="2014-09" db="EMBL/GenBank/DDBJ databases">
        <title>Genome sequencing and annotation of Bacillus Okhensis strain Kh10-101T.</title>
        <authorList>
            <person name="Prakash J.S."/>
        </authorList>
    </citation>
    <scope>NUCLEOTIDE SEQUENCE [LARGE SCALE GENOMIC DNA]</scope>
    <source>
        <strain evidence="2">Kh10-101T</strain>
    </source>
</reference>
<name>A0A0B0IFS6_9BACI</name>